<evidence type="ECO:0000313" key="2">
    <source>
        <dbReference type="RefSeq" id="XP_022998273.1"/>
    </source>
</evidence>
<accession>A0A6J1KC31</accession>
<dbReference type="AlphaFoldDB" id="A0A6J1KC31"/>
<dbReference type="Proteomes" id="UP000504608">
    <property type="component" value="Unplaced"/>
</dbReference>
<dbReference type="KEGG" id="cmax:111492960"/>
<dbReference type="RefSeq" id="XP_022998276.1">
    <property type="nucleotide sequence ID" value="XM_023142508.1"/>
</dbReference>
<protein>
    <submittedName>
        <fullName evidence="2 3">Uncharacterized protein LOC111492960</fullName>
    </submittedName>
</protein>
<gene>
    <name evidence="2 3 4" type="primary">LOC111492960</name>
</gene>
<reference evidence="2 3" key="1">
    <citation type="submission" date="2025-04" db="UniProtKB">
        <authorList>
            <consortium name="RefSeq"/>
        </authorList>
    </citation>
    <scope>IDENTIFICATION</scope>
    <source>
        <tissue evidence="2 3">Young leaves</tissue>
    </source>
</reference>
<dbReference type="PANTHER" id="PTHR33167">
    <property type="entry name" value="TRANSCRIPTION FACTOR, PUTATIVE (DUF863)-RELATED"/>
    <property type="match status" value="1"/>
</dbReference>
<name>A0A6J1KC31_CUCMA</name>
<dbReference type="PANTHER" id="PTHR33167:SF18">
    <property type="entry name" value="GB|AAF67766.1"/>
    <property type="match status" value="1"/>
</dbReference>
<dbReference type="GeneID" id="111492960"/>
<dbReference type="OrthoDB" id="630817at2759"/>
<dbReference type="InterPro" id="IPR008581">
    <property type="entry name" value="DUF863_pln"/>
</dbReference>
<evidence type="ECO:0000313" key="3">
    <source>
        <dbReference type="RefSeq" id="XP_022998275.1"/>
    </source>
</evidence>
<evidence type="ECO:0000313" key="4">
    <source>
        <dbReference type="RefSeq" id="XP_022998276.1"/>
    </source>
</evidence>
<keyword evidence="1" id="KW-1185">Reference proteome</keyword>
<proteinExistence type="predicted"/>
<dbReference type="RefSeq" id="XP_022998275.1">
    <property type="nucleotide sequence ID" value="XM_023142507.1"/>
</dbReference>
<sequence>MELLGIGANMQGSSNDPNFYFSWDRKGVVGSCVWPQISEDKMVNGRHSSNGFLSPLSAGLYVDCGREALKQIMIKQELVFRDQLFELHRLYRRQMEFIAEMKRESCKHDVRVMTARVSALCAQDAHNFHVYNQSSIFGEKKTSLLSCLGKNFQTDSYSVLNGSCSTNSYVSESKRKILGKVMFNLELPTDSKHSNVRDELTERPEMSSCDLKRIPEIVHISDRTPFLAKYDLNASLLEKTKVSVDLNDPPNFEEEPGFGYVDLNEASGHREILFHELYGKANSNFLVYSEQDKDIASSSLSSSTTSLTKSVQDPIGHHILDAESSKMLIENTMLAEDDRSSVKNLISRIGSDSVSPLEISFGNGTKSKSVKGESRRSFEAAANWIKGRIDLNVCLNEECLATPCCSTEMKHSITGEFDDQVGSNFLNSIRNDDEPLEDLVAIAAERLISISSLAAQNCQKTISCRYVPASCESLSWFAEIALKSKDANDSKELSPNSMDDFEIMTLKLKETKVEECSLIVSNHDEATVKHVSSPSCQLGKSRVRRSPCKNFQTEIPPSLATLSRYEVKEDIQAIEGLIEVASSRGRTTRTRGKRRLCNSSSKLTETVLGSIMDQVNSSNEQENKKRKVLVWGNITPRRRRGQRYRACNRNIVVGQV</sequence>
<evidence type="ECO:0000313" key="1">
    <source>
        <dbReference type="Proteomes" id="UP000504608"/>
    </source>
</evidence>
<dbReference type="RefSeq" id="XP_022998273.1">
    <property type="nucleotide sequence ID" value="XM_023142505.1"/>
</dbReference>
<organism evidence="1 3">
    <name type="scientific">Cucurbita maxima</name>
    <name type="common">Pumpkin</name>
    <name type="synonym">Winter squash</name>
    <dbReference type="NCBI Taxonomy" id="3661"/>
    <lineage>
        <taxon>Eukaryota</taxon>
        <taxon>Viridiplantae</taxon>
        <taxon>Streptophyta</taxon>
        <taxon>Embryophyta</taxon>
        <taxon>Tracheophyta</taxon>
        <taxon>Spermatophyta</taxon>
        <taxon>Magnoliopsida</taxon>
        <taxon>eudicotyledons</taxon>
        <taxon>Gunneridae</taxon>
        <taxon>Pentapetalae</taxon>
        <taxon>rosids</taxon>
        <taxon>fabids</taxon>
        <taxon>Cucurbitales</taxon>
        <taxon>Cucurbitaceae</taxon>
        <taxon>Cucurbiteae</taxon>
        <taxon>Cucurbita</taxon>
    </lineage>
</organism>
<dbReference type="Pfam" id="PF05904">
    <property type="entry name" value="DUF863"/>
    <property type="match status" value="1"/>
</dbReference>